<dbReference type="Proteomes" id="UP001054945">
    <property type="component" value="Unassembled WGS sequence"/>
</dbReference>
<comment type="caution">
    <text evidence="1">The sequence shown here is derived from an EMBL/GenBank/DDBJ whole genome shotgun (WGS) entry which is preliminary data.</text>
</comment>
<dbReference type="AlphaFoldDB" id="A0AAV4WR82"/>
<protein>
    <recommendedName>
        <fullName evidence="3">Ycf15</fullName>
    </recommendedName>
</protein>
<proteinExistence type="predicted"/>
<dbReference type="EMBL" id="BPLR01016513">
    <property type="protein sequence ID" value="GIY84440.1"/>
    <property type="molecule type" value="Genomic_DNA"/>
</dbReference>
<sequence length="80" mass="9399">MHFKLPLTQLSWKRRLHEATPERWCRNQAVHRQFHSNGVESSWLLFGENELFPLSETHKRTGNNGNLFMRRQSSGPAVVL</sequence>
<organism evidence="1 2">
    <name type="scientific">Caerostris extrusa</name>
    <name type="common">Bark spider</name>
    <name type="synonym">Caerostris bankana</name>
    <dbReference type="NCBI Taxonomy" id="172846"/>
    <lineage>
        <taxon>Eukaryota</taxon>
        <taxon>Metazoa</taxon>
        <taxon>Ecdysozoa</taxon>
        <taxon>Arthropoda</taxon>
        <taxon>Chelicerata</taxon>
        <taxon>Arachnida</taxon>
        <taxon>Araneae</taxon>
        <taxon>Araneomorphae</taxon>
        <taxon>Entelegynae</taxon>
        <taxon>Araneoidea</taxon>
        <taxon>Araneidae</taxon>
        <taxon>Caerostris</taxon>
    </lineage>
</organism>
<evidence type="ECO:0000313" key="1">
    <source>
        <dbReference type="EMBL" id="GIY84440.1"/>
    </source>
</evidence>
<gene>
    <name evidence="1" type="ORF">CEXT_629751</name>
</gene>
<name>A0AAV4WR82_CAEEX</name>
<evidence type="ECO:0008006" key="3">
    <source>
        <dbReference type="Google" id="ProtNLM"/>
    </source>
</evidence>
<evidence type="ECO:0000313" key="2">
    <source>
        <dbReference type="Proteomes" id="UP001054945"/>
    </source>
</evidence>
<accession>A0AAV4WR82</accession>
<keyword evidence="2" id="KW-1185">Reference proteome</keyword>
<reference evidence="1 2" key="1">
    <citation type="submission" date="2021-06" db="EMBL/GenBank/DDBJ databases">
        <title>Caerostris extrusa draft genome.</title>
        <authorList>
            <person name="Kono N."/>
            <person name="Arakawa K."/>
        </authorList>
    </citation>
    <scope>NUCLEOTIDE SEQUENCE [LARGE SCALE GENOMIC DNA]</scope>
</reference>